<dbReference type="PANTHER" id="PTHR21578">
    <property type="entry name" value="PROTEIN CBG03826"/>
    <property type="match status" value="1"/>
</dbReference>
<dbReference type="InterPro" id="IPR013083">
    <property type="entry name" value="Znf_RING/FYVE/PHD"/>
</dbReference>
<dbReference type="PANTHER" id="PTHR21578:SF9">
    <property type="entry name" value="RING-TYPE DOMAIN-CONTAINING PROTEIN"/>
    <property type="match status" value="1"/>
</dbReference>
<protein>
    <submittedName>
        <fullName evidence="6">RING-type domain-containing protein</fullName>
    </submittedName>
</protein>
<name>A0A914S3L1_PAREQ</name>
<evidence type="ECO:0000259" key="4">
    <source>
        <dbReference type="PROSITE" id="PS50089"/>
    </source>
</evidence>
<keyword evidence="1 3" id="KW-0863">Zinc-finger</keyword>
<dbReference type="AlphaFoldDB" id="A0A914S3L1"/>
<sequence>MKHSKGLRKSRGWNIRCLREEENDVAIMNALDQLKLHLEKLKRIQQESNDFILAISDAPCGNFTHSSKVEEREEQPQCSNLNSATTRILLQTKCIICFNDPAIDPVGCLQCKQLIGCRRCLLQWRYCIDSDSVLSRMDPMTDMASDNRRRCPLCRAEWPGDPEVVDWSDFVATSGVRASEAKLC</sequence>
<dbReference type="GO" id="GO:0008270">
    <property type="term" value="F:zinc ion binding"/>
    <property type="evidence" value="ECO:0007669"/>
    <property type="project" value="UniProtKB-KW"/>
</dbReference>
<dbReference type="Gene3D" id="3.30.40.10">
    <property type="entry name" value="Zinc/RING finger domain, C3HC4 (zinc finger)"/>
    <property type="match status" value="1"/>
</dbReference>
<dbReference type="WBParaSite" id="PEQ_0001318801-mRNA-1">
    <property type="protein sequence ID" value="PEQ_0001318801-mRNA-1"/>
    <property type="gene ID" value="PEQ_0001318801"/>
</dbReference>
<keyword evidence="1 3" id="KW-0479">Metal-binding</keyword>
<organism evidence="5 6">
    <name type="scientific">Parascaris equorum</name>
    <name type="common">Equine roundworm</name>
    <dbReference type="NCBI Taxonomy" id="6256"/>
    <lineage>
        <taxon>Eukaryota</taxon>
        <taxon>Metazoa</taxon>
        <taxon>Ecdysozoa</taxon>
        <taxon>Nematoda</taxon>
        <taxon>Chromadorea</taxon>
        <taxon>Rhabditida</taxon>
        <taxon>Spirurina</taxon>
        <taxon>Ascaridomorpha</taxon>
        <taxon>Ascaridoidea</taxon>
        <taxon>Ascarididae</taxon>
        <taxon>Parascaris</taxon>
    </lineage>
</organism>
<evidence type="ECO:0000256" key="2">
    <source>
        <dbReference type="ARBA" id="ARBA00022833"/>
    </source>
</evidence>
<dbReference type="InterPro" id="IPR001841">
    <property type="entry name" value="Znf_RING"/>
</dbReference>
<keyword evidence="5" id="KW-1185">Reference proteome</keyword>
<dbReference type="PROSITE" id="PS50089">
    <property type="entry name" value="ZF_RING_2"/>
    <property type="match status" value="1"/>
</dbReference>
<accession>A0A914S3L1</accession>
<feature type="domain" description="RING-type" evidence="4">
    <location>
        <begin position="94"/>
        <end position="155"/>
    </location>
</feature>
<evidence type="ECO:0000256" key="3">
    <source>
        <dbReference type="PROSITE-ProRule" id="PRU00175"/>
    </source>
</evidence>
<evidence type="ECO:0000313" key="6">
    <source>
        <dbReference type="WBParaSite" id="PEQ_0001318801-mRNA-1"/>
    </source>
</evidence>
<proteinExistence type="predicted"/>
<reference evidence="6" key="1">
    <citation type="submission" date="2022-11" db="UniProtKB">
        <authorList>
            <consortium name="WormBaseParasite"/>
        </authorList>
    </citation>
    <scope>IDENTIFICATION</scope>
</reference>
<keyword evidence="2" id="KW-0862">Zinc</keyword>
<dbReference type="Proteomes" id="UP000887564">
    <property type="component" value="Unplaced"/>
</dbReference>
<evidence type="ECO:0000256" key="1">
    <source>
        <dbReference type="ARBA" id="ARBA00022771"/>
    </source>
</evidence>
<evidence type="ECO:0000313" key="5">
    <source>
        <dbReference type="Proteomes" id="UP000887564"/>
    </source>
</evidence>